<evidence type="ECO:0000313" key="2">
    <source>
        <dbReference type="Proteomes" id="UP001148662"/>
    </source>
</evidence>
<dbReference type="Proteomes" id="UP001148662">
    <property type="component" value="Unassembled WGS sequence"/>
</dbReference>
<accession>A0ACC1TGA9</accession>
<reference evidence="1" key="1">
    <citation type="submission" date="2022-07" db="EMBL/GenBank/DDBJ databases">
        <title>Genome Sequence of Phlebia brevispora.</title>
        <authorList>
            <person name="Buettner E."/>
        </authorList>
    </citation>
    <scope>NUCLEOTIDE SEQUENCE</scope>
    <source>
        <strain evidence="1">MPL23</strain>
    </source>
</reference>
<sequence>MVSKVTRSDRYTLADIFLDILAPHKATNTQLYRSLDERSVPSSPVVDMSDDVLFYVAQNVTSRKDLRAMSLSSRAFRAPAQKELYRHLTRTIKTRYGWHDPLLQFLRDHPVPASYINSFVIRNQGLLSHPRINISMLWDIVEEMAGLRHLSITGIDWTPAPDFGILFSPKKKTFLRHISLLGMNVISPAASPLQILHYTQDLLQLDVEAIAHPSLALPPFRQPVTVNVFNLLHFPVYQNVLTIPSTFDIIQNVVNLTARYIHGIHLIPIANILSRSHGTLQSLKIRTIRFDTFRSAEEWDNILLQLRSCQRLVKLYIYFSVGSKGDARNASAAHDCTLQSSLLRRFLNAVKGSVRCLDFVFELRGSSKDEAIRNFLGLRWEMIGNEAALAKSLEVVRIRLTTYDDILLRWHPDQFQAVSQAFPQLPNHYGINALNDVQMAHAPHGDQLQPFHYVPADFMDHWSWESTTTEKPVSRYLCVKGQPVTFDVLGTIEKLCLEDEEGRPYSVASVTIQPRWPLDAEVLYNLCCEAANPMRGSWILSPPKSVTASKCMSVRYSVQEPWQIVPFKFIFDARDVPYGVHWSMPMLRPDDVKVGDDAVMECRIFRFRHSSMPKDTWETGIELMALTLVETRSSLSVEAPGRDKY</sequence>
<gene>
    <name evidence="1" type="ORF">NM688_g12</name>
</gene>
<proteinExistence type="predicted"/>
<organism evidence="1 2">
    <name type="scientific">Phlebia brevispora</name>
    <dbReference type="NCBI Taxonomy" id="194682"/>
    <lineage>
        <taxon>Eukaryota</taxon>
        <taxon>Fungi</taxon>
        <taxon>Dikarya</taxon>
        <taxon>Basidiomycota</taxon>
        <taxon>Agaricomycotina</taxon>
        <taxon>Agaricomycetes</taxon>
        <taxon>Polyporales</taxon>
        <taxon>Meruliaceae</taxon>
        <taxon>Phlebia</taxon>
    </lineage>
</organism>
<protein>
    <submittedName>
        <fullName evidence="1">Uncharacterized protein</fullName>
    </submittedName>
</protein>
<name>A0ACC1TGA9_9APHY</name>
<evidence type="ECO:0000313" key="1">
    <source>
        <dbReference type="EMBL" id="KAJ3559976.1"/>
    </source>
</evidence>
<dbReference type="EMBL" id="JANHOG010000001">
    <property type="protein sequence ID" value="KAJ3559976.1"/>
    <property type="molecule type" value="Genomic_DNA"/>
</dbReference>
<comment type="caution">
    <text evidence="1">The sequence shown here is derived from an EMBL/GenBank/DDBJ whole genome shotgun (WGS) entry which is preliminary data.</text>
</comment>
<keyword evidence="2" id="KW-1185">Reference proteome</keyword>